<comment type="caution">
    <text evidence="2">The sequence shown here is derived from an EMBL/GenBank/DDBJ whole genome shotgun (WGS) entry which is preliminary data.</text>
</comment>
<protein>
    <submittedName>
        <fullName evidence="2">YbaK/EbsC protein</fullName>
    </submittedName>
</protein>
<feature type="domain" description="YbaK/aminoacyl-tRNA synthetase-associated" evidence="1">
    <location>
        <begin position="34"/>
        <end position="147"/>
    </location>
</feature>
<dbReference type="SUPFAM" id="SSF55826">
    <property type="entry name" value="YbaK/ProRS associated domain"/>
    <property type="match status" value="1"/>
</dbReference>
<dbReference type="STRING" id="563192.HMPREF0179_00312"/>
<dbReference type="RefSeq" id="WP_005024462.1">
    <property type="nucleotide sequence ID" value="NZ_KE150239.1"/>
</dbReference>
<organism evidence="2 3">
    <name type="scientific">Bilophila wadsworthia (strain 3_1_6)</name>
    <dbReference type="NCBI Taxonomy" id="563192"/>
    <lineage>
        <taxon>Bacteria</taxon>
        <taxon>Pseudomonadati</taxon>
        <taxon>Thermodesulfobacteriota</taxon>
        <taxon>Desulfovibrionia</taxon>
        <taxon>Desulfovibrionales</taxon>
        <taxon>Desulfovibrionaceae</taxon>
        <taxon>Bilophila</taxon>
    </lineage>
</organism>
<accession>E5Y2A2</accession>
<evidence type="ECO:0000313" key="2">
    <source>
        <dbReference type="EMBL" id="EFV45869.1"/>
    </source>
</evidence>
<dbReference type="PANTHER" id="PTHR30411:SF0">
    <property type="entry name" value="CYS-TRNA(PRO)_CYS-TRNA(CYS) DEACYLASE YBAK"/>
    <property type="match status" value="1"/>
</dbReference>
<dbReference type="PANTHER" id="PTHR30411">
    <property type="entry name" value="CYTOPLASMIC PROTEIN"/>
    <property type="match status" value="1"/>
</dbReference>
<sequence>MHGKGEAPAIRILEEAGEDVGRLEYRFVERGGTKDAARQLGLCEHDIVKSLVFDDGKGGQAVMALMHGDERVSLHKLQRLSGVPHLQPSSPENAERLTGYKPGGICPFGLPSPLPVFAQISLFNLGMLYINAGERGVIAVIRPEALRLSGAVAGDILSGGSRR</sequence>
<proteinExistence type="predicted"/>
<dbReference type="Pfam" id="PF04073">
    <property type="entry name" value="tRNA_edit"/>
    <property type="match status" value="1"/>
</dbReference>
<dbReference type="Gene3D" id="3.90.960.10">
    <property type="entry name" value="YbaK/aminoacyl-tRNA synthetase-associated domain"/>
    <property type="match status" value="1"/>
</dbReference>
<dbReference type="HOGENOM" id="CLU_094875_1_0_7"/>
<reference evidence="2 3" key="2">
    <citation type="submission" date="2013-04" db="EMBL/GenBank/DDBJ databases">
        <title>The Genome Sequence of Bilophila wadsworthia 3_1_6.</title>
        <authorList>
            <consortium name="The Broad Institute Genomics Platform"/>
            <person name="Earl A."/>
            <person name="Ward D."/>
            <person name="Feldgarden M."/>
            <person name="Gevers D."/>
            <person name="Sibley C."/>
            <person name="Strauss J."/>
            <person name="Allen-Vercoe E."/>
            <person name="Walker B."/>
            <person name="Young S."/>
            <person name="Zeng Q."/>
            <person name="Gargeya S."/>
            <person name="Fitzgerald M."/>
            <person name="Haas B."/>
            <person name="Abouelleil A."/>
            <person name="Allen A.W."/>
            <person name="Alvarado L."/>
            <person name="Arachchi H.M."/>
            <person name="Berlin A.M."/>
            <person name="Chapman S.B."/>
            <person name="Gainer-Dewar J."/>
            <person name="Goldberg J."/>
            <person name="Griggs A."/>
            <person name="Gujja S."/>
            <person name="Hansen M."/>
            <person name="Howarth C."/>
            <person name="Imamovic A."/>
            <person name="Ireland A."/>
            <person name="Larimer J."/>
            <person name="McCowan C."/>
            <person name="Murphy C."/>
            <person name="Pearson M."/>
            <person name="Poon T.W."/>
            <person name="Priest M."/>
            <person name="Roberts A."/>
            <person name="Saif S."/>
            <person name="Shea T."/>
            <person name="Sisk P."/>
            <person name="Sykes S."/>
            <person name="Wortman J."/>
            <person name="Nusbaum C."/>
            <person name="Birren B."/>
        </authorList>
    </citation>
    <scope>NUCLEOTIDE SEQUENCE [LARGE SCALE GENOMIC DNA]</scope>
    <source>
        <strain evidence="2 3">3_1_6</strain>
    </source>
</reference>
<name>E5Y2A2_BILW3</name>
<evidence type="ECO:0000313" key="3">
    <source>
        <dbReference type="Proteomes" id="UP000006034"/>
    </source>
</evidence>
<dbReference type="Proteomes" id="UP000006034">
    <property type="component" value="Unassembled WGS sequence"/>
</dbReference>
<dbReference type="InterPro" id="IPR007214">
    <property type="entry name" value="YbaK/aa-tRNA-synth-assoc-dom"/>
</dbReference>
<dbReference type="InterPro" id="IPR036754">
    <property type="entry name" value="YbaK/aa-tRNA-synt-asso_dom_sf"/>
</dbReference>
<dbReference type="GO" id="GO:0002161">
    <property type="term" value="F:aminoacyl-tRNA deacylase activity"/>
    <property type="evidence" value="ECO:0007669"/>
    <property type="project" value="InterPro"/>
</dbReference>
<evidence type="ECO:0000259" key="1">
    <source>
        <dbReference type="Pfam" id="PF04073"/>
    </source>
</evidence>
<dbReference type="EMBL" id="ADCP02000002">
    <property type="protein sequence ID" value="EFV45869.1"/>
    <property type="molecule type" value="Genomic_DNA"/>
</dbReference>
<dbReference type="AlphaFoldDB" id="E5Y2A2"/>
<dbReference type="OrthoDB" id="9809296at2"/>
<gene>
    <name evidence="2" type="ORF">HMPREF0179_00312</name>
</gene>
<keyword evidence="3" id="KW-1185">Reference proteome</keyword>
<dbReference type="GeneID" id="78086904"/>
<dbReference type="eggNOG" id="COG2606">
    <property type="taxonomic scope" value="Bacteria"/>
</dbReference>
<reference evidence="2 3" key="1">
    <citation type="submission" date="2010-10" db="EMBL/GenBank/DDBJ databases">
        <authorList>
            <consortium name="The Broad Institute Genome Sequencing Platform"/>
            <person name="Ward D."/>
            <person name="Earl A."/>
            <person name="Feldgarden M."/>
            <person name="Young S.K."/>
            <person name="Gargeya S."/>
            <person name="Zeng Q."/>
            <person name="Alvarado L."/>
            <person name="Berlin A."/>
            <person name="Bochicchio J."/>
            <person name="Chapman S.B."/>
            <person name="Chen Z."/>
            <person name="Freedman E."/>
            <person name="Gellesch M."/>
            <person name="Goldberg J."/>
            <person name="Griggs A."/>
            <person name="Gujja S."/>
            <person name="Heilman E."/>
            <person name="Heiman D."/>
            <person name="Howarth C."/>
            <person name="Mehta T."/>
            <person name="Neiman D."/>
            <person name="Pearson M."/>
            <person name="Roberts A."/>
            <person name="Saif S."/>
            <person name="Shea T."/>
            <person name="Shenoy N."/>
            <person name="Sisk P."/>
            <person name="Stolte C."/>
            <person name="Sykes S."/>
            <person name="White J."/>
            <person name="Yandava C."/>
            <person name="Allen-Vercoe E."/>
            <person name="Sibley C."/>
            <person name="Ambrose C.E."/>
            <person name="Strauss J."/>
            <person name="Daigneault M."/>
            <person name="Haas B."/>
            <person name="Nusbaum C."/>
            <person name="Birren B."/>
        </authorList>
    </citation>
    <scope>NUCLEOTIDE SEQUENCE [LARGE SCALE GENOMIC DNA]</scope>
    <source>
        <strain evidence="2 3">3_1_6</strain>
    </source>
</reference>